<accession>A0ABQ2ITU6</accession>
<comment type="caution">
    <text evidence="1">The sequence shown here is derived from an EMBL/GenBank/DDBJ whole genome shotgun (WGS) entry which is preliminary data.</text>
</comment>
<gene>
    <name evidence="1" type="ORF">GCM10010842_00130</name>
</gene>
<organism evidence="1 2">
    <name type="scientific">Deinococcus daejeonensis</name>
    <dbReference type="NCBI Taxonomy" id="1007098"/>
    <lineage>
        <taxon>Bacteria</taxon>
        <taxon>Thermotogati</taxon>
        <taxon>Deinococcota</taxon>
        <taxon>Deinococci</taxon>
        <taxon>Deinococcales</taxon>
        <taxon>Deinococcaceae</taxon>
        <taxon>Deinococcus</taxon>
    </lineage>
</organism>
<proteinExistence type="predicted"/>
<protein>
    <recommendedName>
        <fullName evidence="3">Helix-turn-helix domain-containing protein</fullName>
    </recommendedName>
</protein>
<name>A0ABQ2ITU6_9DEIO</name>
<evidence type="ECO:0000313" key="1">
    <source>
        <dbReference type="EMBL" id="GGN27298.1"/>
    </source>
</evidence>
<evidence type="ECO:0008006" key="3">
    <source>
        <dbReference type="Google" id="ProtNLM"/>
    </source>
</evidence>
<dbReference type="EMBL" id="BMOR01000001">
    <property type="protein sequence ID" value="GGN27298.1"/>
    <property type="molecule type" value="Genomic_DNA"/>
</dbReference>
<sequence>MHPVPTWGRAGEDMTHAVDLAVTARPDSVPTIAAGSPDGETTYTPLELWKMTRLPRDLIYTAVQCGDLIAYNAGRGDRPRYFVRWADFVTWRESLRVVGK</sequence>
<reference evidence="2" key="1">
    <citation type="journal article" date="2019" name="Int. J. Syst. Evol. Microbiol.">
        <title>The Global Catalogue of Microorganisms (GCM) 10K type strain sequencing project: providing services to taxonomists for standard genome sequencing and annotation.</title>
        <authorList>
            <consortium name="The Broad Institute Genomics Platform"/>
            <consortium name="The Broad Institute Genome Sequencing Center for Infectious Disease"/>
            <person name="Wu L."/>
            <person name="Ma J."/>
        </authorList>
    </citation>
    <scope>NUCLEOTIDE SEQUENCE [LARGE SCALE GENOMIC DNA]</scope>
    <source>
        <strain evidence="2">JCM 16918</strain>
    </source>
</reference>
<evidence type="ECO:0000313" key="2">
    <source>
        <dbReference type="Proteomes" id="UP000645517"/>
    </source>
</evidence>
<dbReference type="Proteomes" id="UP000645517">
    <property type="component" value="Unassembled WGS sequence"/>
</dbReference>
<keyword evidence="2" id="KW-1185">Reference proteome</keyword>